<dbReference type="EMBL" id="FXAK01000007">
    <property type="protein sequence ID" value="SMF69967.1"/>
    <property type="molecule type" value="Genomic_DNA"/>
</dbReference>
<dbReference type="Pfam" id="PF00852">
    <property type="entry name" value="Glyco_transf_10"/>
    <property type="match status" value="1"/>
</dbReference>
<dbReference type="InterPro" id="IPR001503">
    <property type="entry name" value="Glyco_trans_10"/>
</dbReference>
<dbReference type="PANTHER" id="PTHR11929">
    <property type="entry name" value="ALPHA- 1,3 -FUCOSYLTRANSFERASE"/>
    <property type="match status" value="1"/>
</dbReference>
<gene>
    <name evidence="6" type="ORF">SAMN02982917_3844</name>
</gene>
<evidence type="ECO:0000256" key="1">
    <source>
        <dbReference type="ARBA" id="ARBA00008919"/>
    </source>
</evidence>
<dbReference type="AlphaFoldDB" id="A0A1X7GHM9"/>
<name>A0A1X7GHM9_9PROT</name>
<dbReference type="OrthoDB" id="9791032at2"/>
<proteinExistence type="inferred from homology"/>
<accession>A0A1X7GHM9</accession>
<dbReference type="Pfam" id="PF18025">
    <property type="entry name" value="FucT_N"/>
    <property type="match status" value="1"/>
</dbReference>
<comment type="similarity">
    <text evidence="1">Belongs to the glycosyltransferase 10 family.</text>
</comment>
<evidence type="ECO:0000259" key="4">
    <source>
        <dbReference type="Pfam" id="PF00852"/>
    </source>
</evidence>
<evidence type="ECO:0000313" key="7">
    <source>
        <dbReference type="Proteomes" id="UP000192936"/>
    </source>
</evidence>
<protein>
    <submittedName>
        <fullName evidence="6">Glycosyltransferase family 10 (Fucosyltransferase) C-term</fullName>
    </submittedName>
</protein>
<dbReference type="InterPro" id="IPR041058">
    <property type="entry name" value="FucT_N"/>
</dbReference>
<feature type="domain" description="Alpha-(1,3)-fucosyltransferase FucT N-terminal" evidence="5">
    <location>
        <begin position="45"/>
        <end position="135"/>
    </location>
</feature>
<reference evidence="6 7" key="1">
    <citation type="submission" date="2017-04" db="EMBL/GenBank/DDBJ databases">
        <authorList>
            <person name="Afonso C.L."/>
            <person name="Miller P.J."/>
            <person name="Scott M.A."/>
            <person name="Spackman E."/>
            <person name="Goraichik I."/>
            <person name="Dimitrov K.M."/>
            <person name="Suarez D.L."/>
            <person name="Swayne D.E."/>
        </authorList>
    </citation>
    <scope>NUCLEOTIDE SEQUENCE [LARGE SCALE GENOMIC DNA]</scope>
    <source>
        <strain evidence="6 7">A2P</strain>
    </source>
</reference>
<dbReference type="STRING" id="286727.SAMN02982917_3844"/>
<keyword evidence="2 6" id="KW-0328">Glycosyltransferase</keyword>
<dbReference type="PANTHER" id="PTHR11929:SF194">
    <property type="entry name" value="ALPHA-(1,3)-FUCOSYLTRANSFERASE 10"/>
    <property type="match status" value="1"/>
</dbReference>
<feature type="domain" description="Fucosyltransferase C-terminal" evidence="4">
    <location>
        <begin position="166"/>
        <end position="298"/>
    </location>
</feature>
<dbReference type="Gene3D" id="3.40.50.11660">
    <property type="entry name" value="Glycosyl transferase family 10, C-terminal domain"/>
    <property type="match status" value="1"/>
</dbReference>
<keyword evidence="3 6" id="KW-0808">Transferase</keyword>
<sequence length="325" mass="37253">MIDQRTSDFLSEFLASSHRDPARLDSFLLHGPGRGARAAKPRLKIAFFDFWPEFDPAANFFVDILSARFDVSVVDNDSDLAIVSVFGTRHREARTARSMFFTGENVRPPLDGVDMSVSFDRIDDPRHYRLPLYVMHAWDHRREGATPHFCQSVLPPVPPTREEAAKRKFCAFLYKNPNCARRNDFFQMLCARRHVESVGWLLNNTGSVVKMGWLPKIRVFSRYRFAFAFENASHPGYLTEKILDAFQAGAVPLYWGDPGVLRDVAAGSFIDVSRYASDEEACDAILAADDDYDTYRRYRSTPPFLGAEDFYFDAFRLAEWIESRL</sequence>
<evidence type="ECO:0000256" key="2">
    <source>
        <dbReference type="ARBA" id="ARBA00022676"/>
    </source>
</evidence>
<dbReference type="InterPro" id="IPR038577">
    <property type="entry name" value="GT10-like_C_sf"/>
</dbReference>
<dbReference type="Proteomes" id="UP000192936">
    <property type="component" value="Unassembled WGS sequence"/>
</dbReference>
<dbReference type="GO" id="GO:0016020">
    <property type="term" value="C:membrane"/>
    <property type="evidence" value="ECO:0007669"/>
    <property type="project" value="InterPro"/>
</dbReference>
<dbReference type="InterPro" id="IPR055270">
    <property type="entry name" value="Glyco_tran_10_C"/>
</dbReference>
<evidence type="ECO:0000259" key="5">
    <source>
        <dbReference type="Pfam" id="PF18025"/>
    </source>
</evidence>
<evidence type="ECO:0000313" key="6">
    <source>
        <dbReference type="EMBL" id="SMF69967.1"/>
    </source>
</evidence>
<dbReference type="RefSeq" id="WP_085088362.1">
    <property type="nucleotide sequence ID" value="NZ_FXAK01000007.1"/>
</dbReference>
<organism evidence="6 7">
    <name type="scientific">Azospirillum oryzae</name>
    <dbReference type="NCBI Taxonomy" id="286727"/>
    <lineage>
        <taxon>Bacteria</taxon>
        <taxon>Pseudomonadati</taxon>
        <taxon>Pseudomonadota</taxon>
        <taxon>Alphaproteobacteria</taxon>
        <taxon>Rhodospirillales</taxon>
        <taxon>Azospirillaceae</taxon>
        <taxon>Azospirillum</taxon>
    </lineage>
</organism>
<evidence type="ECO:0000256" key="3">
    <source>
        <dbReference type="ARBA" id="ARBA00022679"/>
    </source>
</evidence>
<dbReference type="SUPFAM" id="SSF53756">
    <property type="entry name" value="UDP-Glycosyltransferase/glycogen phosphorylase"/>
    <property type="match status" value="1"/>
</dbReference>
<dbReference type="GO" id="GO:0046920">
    <property type="term" value="F:alpha-(1-&gt;3)-fucosyltransferase activity"/>
    <property type="evidence" value="ECO:0007669"/>
    <property type="project" value="TreeGrafter"/>
</dbReference>